<keyword evidence="1" id="KW-0175">Coiled coil</keyword>
<gene>
    <name evidence="2" type="ORF">B296_00031250</name>
</gene>
<organism evidence="2 3">
    <name type="scientific">Ensete ventricosum</name>
    <name type="common">Abyssinian banana</name>
    <name type="synonym">Musa ensete</name>
    <dbReference type="NCBI Taxonomy" id="4639"/>
    <lineage>
        <taxon>Eukaryota</taxon>
        <taxon>Viridiplantae</taxon>
        <taxon>Streptophyta</taxon>
        <taxon>Embryophyta</taxon>
        <taxon>Tracheophyta</taxon>
        <taxon>Spermatophyta</taxon>
        <taxon>Magnoliopsida</taxon>
        <taxon>Liliopsida</taxon>
        <taxon>Zingiberales</taxon>
        <taxon>Musaceae</taxon>
        <taxon>Ensete</taxon>
    </lineage>
</organism>
<reference evidence="2 3" key="1">
    <citation type="journal article" date="2014" name="Agronomy (Basel)">
        <title>A Draft Genome Sequence for Ensete ventricosum, the Drought-Tolerant Tree Against Hunger.</title>
        <authorList>
            <person name="Harrison J."/>
            <person name="Moore K.A."/>
            <person name="Paszkiewicz K."/>
            <person name="Jones T."/>
            <person name="Grant M."/>
            <person name="Ambacheew D."/>
            <person name="Muzemil S."/>
            <person name="Studholme D.J."/>
        </authorList>
    </citation>
    <scope>NUCLEOTIDE SEQUENCE [LARGE SCALE GENOMIC DNA]</scope>
</reference>
<evidence type="ECO:0000256" key="1">
    <source>
        <dbReference type="SAM" id="Coils"/>
    </source>
</evidence>
<accession>A0A426Y1H7</accession>
<dbReference type="EMBL" id="AMZH03015721">
    <property type="protein sequence ID" value="RRT45609.1"/>
    <property type="molecule type" value="Genomic_DNA"/>
</dbReference>
<feature type="coiled-coil region" evidence="1">
    <location>
        <begin position="47"/>
        <end position="102"/>
    </location>
</feature>
<comment type="caution">
    <text evidence="2">The sequence shown here is derived from an EMBL/GenBank/DDBJ whole genome shotgun (WGS) entry which is preliminary data.</text>
</comment>
<evidence type="ECO:0000313" key="2">
    <source>
        <dbReference type="EMBL" id="RRT45609.1"/>
    </source>
</evidence>
<evidence type="ECO:0000313" key="3">
    <source>
        <dbReference type="Proteomes" id="UP000287651"/>
    </source>
</evidence>
<dbReference type="Proteomes" id="UP000287651">
    <property type="component" value="Unassembled WGS sequence"/>
</dbReference>
<dbReference type="AlphaFoldDB" id="A0A426Y1H7"/>
<proteinExistence type="predicted"/>
<sequence>MALIDHVHNAGSVITVMDNKMDGLHKEIEELKVGVDLEAIAIDERRVADLLAKVERHKGEFEEATQQQEVMDKELNDSCILLGDVQRQLKDVRARNRVMEDDLLK</sequence>
<protein>
    <submittedName>
        <fullName evidence="2">Uncharacterized protein</fullName>
    </submittedName>
</protein>
<name>A0A426Y1H7_ENSVE</name>